<gene>
    <name evidence="3" type="ORF">SBOR_1363</name>
</gene>
<dbReference type="AlphaFoldDB" id="W9CN93"/>
<feature type="compositionally biased region" description="Low complexity" evidence="1">
    <location>
        <begin position="88"/>
        <end position="105"/>
    </location>
</feature>
<reference evidence="3 4" key="1">
    <citation type="journal article" date="2014" name="Genome Announc.">
        <title>Draft genome sequence of Sclerotinia borealis, a psychrophilic plant pathogenic fungus.</title>
        <authorList>
            <person name="Mardanov A.V."/>
            <person name="Beletsky A.V."/>
            <person name="Kadnikov V.V."/>
            <person name="Ignatov A.N."/>
            <person name="Ravin N.V."/>
        </authorList>
    </citation>
    <scope>NUCLEOTIDE SEQUENCE [LARGE SCALE GENOMIC DNA]</scope>
    <source>
        <strain evidence="4">F-4157</strain>
    </source>
</reference>
<organism evidence="3 4">
    <name type="scientific">Sclerotinia borealis (strain F-4128)</name>
    <dbReference type="NCBI Taxonomy" id="1432307"/>
    <lineage>
        <taxon>Eukaryota</taxon>
        <taxon>Fungi</taxon>
        <taxon>Dikarya</taxon>
        <taxon>Ascomycota</taxon>
        <taxon>Pezizomycotina</taxon>
        <taxon>Leotiomycetes</taxon>
        <taxon>Helotiales</taxon>
        <taxon>Sclerotiniaceae</taxon>
        <taxon>Sclerotinia</taxon>
    </lineage>
</organism>
<evidence type="ECO:0000313" key="3">
    <source>
        <dbReference type="EMBL" id="ESZ98267.1"/>
    </source>
</evidence>
<feature type="compositionally biased region" description="Acidic residues" evidence="1">
    <location>
        <begin position="47"/>
        <end position="68"/>
    </location>
</feature>
<feature type="compositionally biased region" description="Polar residues" evidence="1">
    <location>
        <begin position="76"/>
        <end position="87"/>
    </location>
</feature>
<keyword evidence="2" id="KW-0812">Transmembrane</keyword>
<name>W9CN93_SCLBF</name>
<dbReference type="HOGENOM" id="CLU_1005290_0_0_1"/>
<keyword evidence="4" id="KW-1185">Reference proteome</keyword>
<accession>W9CN93</accession>
<evidence type="ECO:0000256" key="2">
    <source>
        <dbReference type="SAM" id="Phobius"/>
    </source>
</evidence>
<evidence type="ECO:0000313" key="4">
    <source>
        <dbReference type="Proteomes" id="UP000019487"/>
    </source>
</evidence>
<feature type="region of interest" description="Disordered" evidence="1">
    <location>
        <begin position="39"/>
        <end position="128"/>
    </location>
</feature>
<evidence type="ECO:0000256" key="1">
    <source>
        <dbReference type="SAM" id="MobiDB-lite"/>
    </source>
</evidence>
<comment type="caution">
    <text evidence="3">The sequence shown here is derived from an EMBL/GenBank/DDBJ whole genome shotgun (WGS) entry which is preliminary data.</text>
</comment>
<proteinExistence type="predicted"/>
<keyword evidence="2" id="KW-0472">Membrane</keyword>
<dbReference type="EMBL" id="AYSA01000046">
    <property type="protein sequence ID" value="ESZ98267.1"/>
    <property type="molecule type" value="Genomic_DNA"/>
</dbReference>
<protein>
    <submittedName>
        <fullName evidence="3">Uncharacterized protein</fullName>
    </submittedName>
</protein>
<feature type="transmembrane region" description="Helical" evidence="2">
    <location>
        <begin position="254"/>
        <end position="276"/>
    </location>
</feature>
<keyword evidence="2" id="KW-1133">Transmembrane helix</keyword>
<sequence length="277" mass="27987">MYALPSRDIVVTGLKLPPNIRILILFGLPIQSQYESNFESQSATDINSDDISPDTDSDSDDSASDNDSDSGAPLSMQINAANSGPQPSATDSNSDSDANDIANASDDSDSDSASEDTHAPTDENSDALAVSDYEPTAMVAGLETAVASGIPFVVAMDEEGQGLAGLGAVAISTLVVSSSSLSGGVLGAGVQSSMAAMDVDVDSGANGNANKDFSTSTAVQSQSITEGFIASVPTGGMNESFTGGALPGARGGRLGLEGGMSGGWLIWGVLFVVWFVL</sequence>
<dbReference type="Proteomes" id="UP000019487">
    <property type="component" value="Unassembled WGS sequence"/>
</dbReference>